<reference evidence="1 2" key="1">
    <citation type="journal article" date="2019" name="Nat. Ecol. Evol.">
        <title>Megaphylogeny resolves global patterns of mushroom evolution.</title>
        <authorList>
            <person name="Varga T."/>
            <person name="Krizsan K."/>
            <person name="Foldi C."/>
            <person name="Dima B."/>
            <person name="Sanchez-Garcia M."/>
            <person name="Sanchez-Ramirez S."/>
            <person name="Szollosi G.J."/>
            <person name="Szarkandi J.G."/>
            <person name="Papp V."/>
            <person name="Albert L."/>
            <person name="Andreopoulos W."/>
            <person name="Angelini C."/>
            <person name="Antonin V."/>
            <person name="Barry K.W."/>
            <person name="Bougher N.L."/>
            <person name="Buchanan P."/>
            <person name="Buyck B."/>
            <person name="Bense V."/>
            <person name="Catcheside P."/>
            <person name="Chovatia M."/>
            <person name="Cooper J."/>
            <person name="Damon W."/>
            <person name="Desjardin D."/>
            <person name="Finy P."/>
            <person name="Geml J."/>
            <person name="Haridas S."/>
            <person name="Hughes K."/>
            <person name="Justo A."/>
            <person name="Karasinski D."/>
            <person name="Kautmanova I."/>
            <person name="Kiss B."/>
            <person name="Kocsube S."/>
            <person name="Kotiranta H."/>
            <person name="LaButti K.M."/>
            <person name="Lechner B.E."/>
            <person name="Liimatainen K."/>
            <person name="Lipzen A."/>
            <person name="Lukacs Z."/>
            <person name="Mihaltcheva S."/>
            <person name="Morgado L.N."/>
            <person name="Niskanen T."/>
            <person name="Noordeloos M.E."/>
            <person name="Ohm R.A."/>
            <person name="Ortiz-Santana B."/>
            <person name="Ovrebo C."/>
            <person name="Racz N."/>
            <person name="Riley R."/>
            <person name="Savchenko A."/>
            <person name="Shiryaev A."/>
            <person name="Soop K."/>
            <person name="Spirin V."/>
            <person name="Szebenyi C."/>
            <person name="Tomsovsky M."/>
            <person name="Tulloss R.E."/>
            <person name="Uehling J."/>
            <person name="Grigoriev I.V."/>
            <person name="Vagvolgyi C."/>
            <person name="Papp T."/>
            <person name="Martin F.M."/>
            <person name="Miettinen O."/>
            <person name="Hibbett D.S."/>
            <person name="Nagy L.G."/>
        </authorList>
    </citation>
    <scope>NUCLEOTIDE SEQUENCE [LARGE SCALE GENOMIC DNA]</scope>
    <source>
        <strain evidence="1 2">NL-1719</strain>
    </source>
</reference>
<dbReference type="EMBL" id="ML208385">
    <property type="protein sequence ID" value="TFK67098.1"/>
    <property type="molecule type" value="Genomic_DNA"/>
</dbReference>
<name>A0ACD3AMF1_9AGAR</name>
<proteinExistence type="predicted"/>
<protein>
    <submittedName>
        <fullName evidence="1">Uncharacterized protein</fullName>
    </submittedName>
</protein>
<evidence type="ECO:0000313" key="2">
    <source>
        <dbReference type="Proteomes" id="UP000308600"/>
    </source>
</evidence>
<gene>
    <name evidence="1" type="ORF">BDN72DRAFT_114725</name>
</gene>
<keyword evidence="2" id="KW-1185">Reference proteome</keyword>
<dbReference type="Proteomes" id="UP000308600">
    <property type="component" value="Unassembled WGS sequence"/>
</dbReference>
<evidence type="ECO:0000313" key="1">
    <source>
        <dbReference type="EMBL" id="TFK67098.1"/>
    </source>
</evidence>
<accession>A0ACD3AMF1</accession>
<sequence>MLEKENRMGPGFVPRPPAMQYQDELYRCCYPFSAVYVVTFPEFEATKGYANFHVPSRKWGTVGDQLDERIGHLSQHGIYHPTYELDDFVILDFRTAELGYEPVNLANLHSHSVVFQEGSRYVVVMDNKKQTVENGEFMLLDDVCGLRHLNVRATRRS</sequence>
<organism evidence="1 2">
    <name type="scientific">Pluteus cervinus</name>
    <dbReference type="NCBI Taxonomy" id="181527"/>
    <lineage>
        <taxon>Eukaryota</taxon>
        <taxon>Fungi</taxon>
        <taxon>Dikarya</taxon>
        <taxon>Basidiomycota</taxon>
        <taxon>Agaricomycotina</taxon>
        <taxon>Agaricomycetes</taxon>
        <taxon>Agaricomycetidae</taxon>
        <taxon>Agaricales</taxon>
        <taxon>Pluteineae</taxon>
        <taxon>Pluteaceae</taxon>
        <taxon>Pluteus</taxon>
    </lineage>
</organism>